<dbReference type="EMBL" id="JAVFWL010000002">
    <property type="protein sequence ID" value="KAK6736113.1"/>
    <property type="molecule type" value="Genomic_DNA"/>
</dbReference>
<keyword evidence="2" id="KW-1185">Reference proteome</keyword>
<proteinExistence type="predicted"/>
<protein>
    <submittedName>
        <fullName evidence="1">Uncharacterized protein</fullName>
    </submittedName>
</protein>
<reference evidence="1 2" key="1">
    <citation type="submission" date="2023-08" db="EMBL/GenBank/DDBJ databases">
        <title>A Necator americanus chromosomal reference genome.</title>
        <authorList>
            <person name="Ilik V."/>
            <person name="Petrzelkova K.J."/>
            <person name="Pardy F."/>
            <person name="Fuh T."/>
            <person name="Niatou-Singa F.S."/>
            <person name="Gouil Q."/>
            <person name="Baker L."/>
            <person name="Ritchie M.E."/>
            <person name="Jex A.R."/>
            <person name="Gazzola D."/>
            <person name="Li H."/>
            <person name="Toshio Fujiwara R."/>
            <person name="Zhan B."/>
            <person name="Aroian R.V."/>
            <person name="Pafco B."/>
            <person name="Schwarz E.M."/>
        </authorList>
    </citation>
    <scope>NUCLEOTIDE SEQUENCE [LARGE SCALE GENOMIC DNA]</scope>
    <source>
        <strain evidence="1 2">Aroian</strain>
        <tissue evidence="1">Whole animal</tissue>
    </source>
</reference>
<evidence type="ECO:0000313" key="1">
    <source>
        <dbReference type="EMBL" id="KAK6736113.1"/>
    </source>
</evidence>
<organism evidence="1 2">
    <name type="scientific">Necator americanus</name>
    <name type="common">Human hookworm</name>
    <dbReference type="NCBI Taxonomy" id="51031"/>
    <lineage>
        <taxon>Eukaryota</taxon>
        <taxon>Metazoa</taxon>
        <taxon>Ecdysozoa</taxon>
        <taxon>Nematoda</taxon>
        <taxon>Chromadorea</taxon>
        <taxon>Rhabditida</taxon>
        <taxon>Rhabditina</taxon>
        <taxon>Rhabditomorpha</taxon>
        <taxon>Strongyloidea</taxon>
        <taxon>Ancylostomatidae</taxon>
        <taxon>Bunostominae</taxon>
        <taxon>Necator</taxon>
    </lineage>
</organism>
<evidence type="ECO:0000313" key="2">
    <source>
        <dbReference type="Proteomes" id="UP001303046"/>
    </source>
</evidence>
<sequence length="68" mass="7488">MTGSKDAVGPIAPPSIGIWRRWTRHTPSYRYLAPAHQFGAGGPIAPRIIAIRRRHTNVTPVDPSHPLL</sequence>
<name>A0ABR1CEZ4_NECAM</name>
<accession>A0ABR1CEZ4</accession>
<dbReference type="Proteomes" id="UP001303046">
    <property type="component" value="Unassembled WGS sequence"/>
</dbReference>
<gene>
    <name evidence="1" type="primary">Necator_chrII.g6827</name>
    <name evidence="1" type="ORF">RB195_019034</name>
</gene>
<comment type="caution">
    <text evidence="1">The sequence shown here is derived from an EMBL/GenBank/DDBJ whole genome shotgun (WGS) entry which is preliminary data.</text>
</comment>